<organism evidence="1 2">
    <name type="scientific">Cellulophaga phage phi18:1</name>
    <dbReference type="NCBI Taxonomy" id="1327982"/>
    <lineage>
        <taxon>Viruses</taxon>
        <taxon>Duplodnaviria</taxon>
        <taxon>Heunggongvirae</taxon>
        <taxon>Uroviricota</taxon>
        <taxon>Caudoviricetes</taxon>
        <taxon>Helsingorvirus</taxon>
        <taxon>Helsingorvirus Cba181</taxon>
    </lineage>
</organism>
<protein>
    <submittedName>
        <fullName evidence="1">Uncharacterized protein</fullName>
    </submittedName>
</protein>
<dbReference type="GeneID" id="16797108"/>
<dbReference type="OrthoDB" id="22032at10239"/>
<dbReference type="EMBL" id="KC821619">
    <property type="protein sequence ID" value="AGO48461.1"/>
    <property type="molecule type" value="Genomic_DNA"/>
</dbReference>
<gene>
    <name evidence="1" type="ORF">Phi18:1_gp14</name>
</gene>
<reference evidence="2" key="2">
    <citation type="submission" date="2013-03" db="EMBL/GenBank/DDBJ databases">
        <title>The Cellulophaga phages: a novel, diverse, and globally ubiquitous model system.</title>
        <authorList>
            <person name="Holmfeldt K."/>
            <person name="Solonenko N."/>
            <person name="Shah M."/>
            <person name="Corrier K."/>
            <person name="Riemann L."/>
            <person name="VerBerkmoes N.C."/>
            <person name="Sullivan M.B."/>
        </authorList>
    </citation>
    <scope>NUCLEOTIDE SEQUENCE [LARGE SCALE GENOMIC DNA]</scope>
</reference>
<keyword evidence="2" id="KW-1185">Reference proteome</keyword>
<sequence length="69" mass="7891">MPVVRIILDEDDCKVPGITWHALHPMNKETVLCDPSIDLEASAEVDYKDAHPTCEDCRTIIREIKKMKL</sequence>
<proteinExistence type="predicted"/>
<evidence type="ECO:0000313" key="1">
    <source>
        <dbReference type="EMBL" id="AGO48461.1"/>
    </source>
</evidence>
<name>R9ZZC5_9CAUD</name>
<accession>R9ZZC5</accession>
<dbReference type="Proteomes" id="UP000014712">
    <property type="component" value="Segment"/>
</dbReference>
<dbReference type="KEGG" id="vg:16797108"/>
<evidence type="ECO:0000313" key="2">
    <source>
        <dbReference type="Proteomes" id="UP000014712"/>
    </source>
</evidence>
<dbReference type="RefSeq" id="YP_008240928.1">
    <property type="nucleotide sequence ID" value="NC_021790.1"/>
</dbReference>
<reference evidence="1 2" key="1">
    <citation type="journal article" date="2013" name="Proc. Natl. Acad. Sci. U.S.A.">
        <title>Twelve previously unknown phage genera are ubiquitous in global oceans.</title>
        <authorList>
            <person name="Holmfeldt K."/>
            <person name="Solonenko N."/>
            <person name="Shah M."/>
            <person name="Corrier K."/>
            <person name="Riemann L."/>
            <person name="Verberkmoes N.C."/>
            <person name="Sullivan M.B."/>
        </authorList>
    </citation>
    <scope>NUCLEOTIDE SEQUENCE [LARGE SCALE GENOMIC DNA]</scope>
    <source>
        <strain evidence="1">Phi18:1</strain>
    </source>
</reference>